<name>A0A0V1GWJ4_9BILA</name>
<reference evidence="2 4" key="1">
    <citation type="submission" date="2015-01" db="EMBL/GenBank/DDBJ databases">
        <title>Evolution of Trichinella species and genotypes.</title>
        <authorList>
            <person name="Korhonen P.K."/>
            <person name="Edoardo P."/>
            <person name="Giuseppe L.R."/>
            <person name="Gasser R.B."/>
        </authorList>
    </citation>
    <scope>NUCLEOTIDE SEQUENCE [LARGE SCALE GENOMIC DNA]</scope>
    <source>
        <strain evidence="2">ISS1029</strain>
    </source>
</reference>
<dbReference type="EMBL" id="JYDP01000216">
    <property type="protein sequence ID" value="KRZ02776.1"/>
    <property type="molecule type" value="Genomic_DNA"/>
</dbReference>
<organism evidence="2 4">
    <name type="scientific">Trichinella zimbabwensis</name>
    <dbReference type="NCBI Taxonomy" id="268475"/>
    <lineage>
        <taxon>Eukaryota</taxon>
        <taxon>Metazoa</taxon>
        <taxon>Ecdysozoa</taxon>
        <taxon>Nematoda</taxon>
        <taxon>Enoplea</taxon>
        <taxon>Dorylaimia</taxon>
        <taxon>Trichinellida</taxon>
        <taxon>Trichinellidae</taxon>
        <taxon>Trichinella</taxon>
    </lineage>
</organism>
<comment type="caution">
    <text evidence="2">The sequence shown here is derived from an EMBL/GenBank/DDBJ whole genome shotgun (WGS) entry which is preliminary data.</text>
</comment>
<dbReference type="EMBL" id="JYDP01000216">
    <property type="protein sequence ID" value="KRZ02759.1"/>
    <property type="molecule type" value="Genomic_DNA"/>
</dbReference>
<dbReference type="AlphaFoldDB" id="A0A0V1GWJ4"/>
<dbReference type="OrthoDB" id="5935321at2759"/>
<evidence type="ECO:0000313" key="2">
    <source>
        <dbReference type="EMBL" id="KRZ02759.1"/>
    </source>
</evidence>
<keyword evidence="4" id="KW-1185">Reference proteome</keyword>
<accession>A0A0V1GWJ4</accession>
<dbReference type="EMBL" id="JYDP01000321">
    <property type="protein sequence ID" value="KRZ01194.1"/>
    <property type="molecule type" value="Genomic_DNA"/>
</dbReference>
<evidence type="ECO:0000313" key="1">
    <source>
        <dbReference type="EMBL" id="KRZ01194.1"/>
    </source>
</evidence>
<gene>
    <name evidence="1" type="ORF">T11_14473</name>
    <name evidence="2" type="ORF">T11_17724</name>
    <name evidence="3" type="ORF">T11_18326</name>
</gene>
<evidence type="ECO:0000313" key="3">
    <source>
        <dbReference type="EMBL" id="KRZ02776.1"/>
    </source>
</evidence>
<protein>
    <submittedName>
        <fullName evidence="2">Uncharacterized protein</fullName>
    </submittedName>
</protein>
<dbReference type="Proteomes" id="UP000055024">
    <property type="component" value="Unassembled WGS sequence"/>
</dbReference>
<evidence type="ECO:0000313" key="4">
    <source>
        <dbReference type="Proteomes" id="UP000055024"/>
    </source>
</evidence>
<proteinExistence type="predicted"/>
<sequence>MPDKKGCDGAISTNLDVSTVIKQTLYMETCLWITTWHMSCKKFTERRRSEGTKSIGENYDEEITAPSADPSSSVQFLVFRQVSNAMYSMYIG</sequence>